<evidence type="ECO:0000313" key="2">
    <source>
        <dbReference type="EMBL" id="ABF97001.1"/>
    </source>
</evidence>
<dbReference type="EMBL" id="DP000009">
    <property type="protein sequence ID" value="ABF97001.1"/>
    <property type="molecule type" value="Genomic_DNA"/>
</dbReference>
<reference evidence="2" key="2">
    <citation type="submission" date="2006-06" db="EMBL/GenBank/DDBJ databases">
        <authorList>
            <person name="Buell R."/>
            <person name="Wing R.A."/>
            <person name="McCombie W.A."/>
            <person name="Ouyang S."/>
        </authorList>
    </citation>
    <scope>NUCLEOTIDE SEQUENCE</scope>
</reference>
<proteinExistence type="predicted"/>
<gene>
    <name evidence="2" type="ordered locus">LOC_Os03g34120</name>
</gene>
<feature type="compositionally biased region" description="Basic and acidic residues" evidence="1">
    <location>
        <begin position="79"/>
        <end position="89"/>
    </location>
</feature>
<sequence length="89" mass="9897">MAGDELRRVARSSATGKWRPDLGGEAAATVHEHGWLGLCLSWKMNSSAGREFRLLAGPQIHSLRRNANWTSGKRGRGLQAEKKEEWAKN</sequence>
<dbReference type="AlphaFoldDB" id="Q10II8"/>
<feature type="region of interest" description="Disordered" evidence="1">
    <location>
        <begin position="66"/>
        <end position="89"/>
    </location>
</feature>
<organism evidence="2">
    <name type="scientific">Oryza sativa subsp. japonica</name>
    <name type="common">Rice</name>
    <dbReference type="NCBI Taxonomy" id="39947"/>
    <lineage>
        <taxon>Eukaryota</taxon>
        <taxon>Viridiplantae</taxon>
        <taxon>Streptophyta</taxon>
        <taxon>Embryophyta</taxon>
        <taxon>Tracheophyta</taxon>
        <taxon>Spermatophyta</taxon>
        <taxon>Magnoliopsida</taxon>
        <taxon>Liliopsida</taxon>
        <taxon>Poales</taxon>
        <taxon>Poaceae</taxon>
        <taxon>BOP clade</taxon>
        <taxon>Oryzoideae</taxon>
        <taxon>Oryzeae</taxon>
        <taxon>Oryzinae</taxon>
        <taxon>Oryza</taxon>
        <taxon>Oryza sativa</taxon>
    </lineage>
</organism>
<accession>Q10II8</accession>
<evidence type="ECO:0000256" key="1">
    <source>
        <dbReference type="SAM" id="MobiDB-lite"/>
    </source>
</evidence>
<protein>
    <submittedName>
        <fullName evidence="2">Uncharacterized protein</fullName>
    </submittedName>
</protein>
<reference evidence="2" key="1">
    <citation type="journal article" date="2005" name="Genome Res.">
        <title>Sequence, annotation, and analysis of synteny between rice chromosome 3 and diverged grass species.</title>
        <authorList>
            <consortium name="Rice Chromosome 3 Sequencing Consortium"/>
            <person name="Buell C.R."/>
            <person name="Yuan Q."/>
            <person name="Ouyang S."/>
            <person name="Liu J."/>
            <person name="Zhu W."/>
            <person name="Wang A."/>
            <person name="Maiti R."/>
            <person name="Haas B."/>
            <person name="Wortman J."/>
            <person name="Pertea M."/>
            <person name="Jones K.M."/>
            <person name="Kim M."/>
            <person name="Overton L."/>
            <person name="Tsitrin T."/>
            <person name="Fadrosh D."/>
            <person name="Bera J."/>
            <person name="Weaver B."/>
            <person name="Jin S."/>
            <person name="Johri S."/>
            <person name="Reardon M."/>
            <person name="Webb K."/>
            <person name="Hill J."/>
            <person name="Moffat K."/>
            <person name="Tallon L."/>
            <person name="Van Aken S."/>
            <person name="Lewis M."/>
            <person name="Utterback T."/>
            <person name="Feldblyum T."/>
            <person name="Zismann V."/>
            <person name="Iobst S."/>
            <person name="Hsiao J."/>
            <person name="de Vazeille A.R."/>
            <person name="Salzberg S.L."/>
            <person name="White O."/>
            <person name="Fraser C."/>
            <person name="Yu Y."/>
            <person name="Kim H."/>
            <person name="Rambo T."/>
            <person name="Currie J."/>
            <person name="Collura K."/>
            <person name="Kernodle-Thompson S."/>
            <person name="Wei F."/>
            <person name="Kudrna K."/>
            <person name="Ammiraju J.S."/>
            <person name="Luo M."/>
            <person name="Goicoechea J.L."/>
            <person name="Wing R.A."/>
            <person name="Henry D."/>
            <person name="Oates R."/>
            <person name="Palmer M."/>
            <person name="Pries G."/>
            <person name="Saski C."/>
            <person name="Simmons J."/>
            <person name="Soderlund C."/>
            <person name="Nelson W."/>
            <person name="de la Bastide M."/>
            <person name="Spiegel L."/>
            <person name="Nascimento L."/>
            <person name="Huang E."/>
            <person name="Preston R."/>
            <person name="Zutavern T."/>
            <person name="Palmer L."/>
            <person name="O'Shaughnessy A."/>
            <person name="Dike S."/>
            <person name="McCombie W.R."/>
            <person name="Minx P."/>
            <person name="Cordum H."/>
            <person name="Wilson R."/>
            <person name="Jin W."/>
            <person name="Lee H.R."/>
            <person name="Jiang J."/>
            <person name="Jackson S."/>
        </authorList>
    </citation>
    <scope>NUCLEOTIDE SEQUENCE [LARGE SCALE GENOMIC DNA]</scope>
</reference>
<name>Q10II8_ORYSJ</name>
<feature type="region of interest" description="Disordered" evidence="1">
    <location>
        <begin position="1"/>
        <end position="21"/>
    </location>
</feature>